<accession>A0A0A9G5D8</accession>
<dbReference type="AlphaFoldDB" id="A0A0A9G5D8"/>
<name>A0A0A9G5D8_ARUDO</name>
<evidence type="ECO:0000313" key="1">
    <source>
        <dbReference type="EMBL" id="JAE18659.1"/>
    </source>
</evidence>
<reference evidence="1" key="1">
    <citation type="submission" date="2014-09" db="EMBL/GenBank/DDBJ databases">
        <authorList>
            <person name="Magalhaes I.L.F."/>
            <person name="Oliveira U."/>
            <person name="Santos F.R."/>
            <person name="Vidigal T.H.D.A."/>
            <person name="Brescovit A.D."/>
            <person name="Santos A.J."/>
        </authorList>
    </citation>
    <scope>NUCLEOTIDE SEQUENCE</scope>
    <source>
        <tissue evidence="1">Shoot tissue taken approximately 20 cm above the soil surface</tissue>
    </source>
</reference>
<sequence length="50" mass="5532">MTCSNDQAIGWAKNNLTDESISPITLLIGSAVSWPQQSYEDCIFLCPKNK</sequence>
<reference evidence="1" key="2">
    <citation type="journal article" date="2015" name="Data Brief">
        <title>Shoot transcriptome of the giant reed, Arundo donax.</title>
        <authorList>
            <person name="Barrero R.A."/>
            <person name="Guerrero F.D."/>
            <person name="Moolhuijzen P."/>
            <person name="Goolsby J.A."/>
            <person name="Tidwell J."/>
            <person name="Bellgard S.E."/>
            <person name="Bellgard M.I."/>
        </authorList>
    </citation>
    <scope>NUCLEOTIDE SEQUENCE</scope>
    <source>
        <tissue evidence="1">Shoot tissue taken approximately 20 cm above the soil surface</tissue>
    </source>
</reference>
<protein>
    <submittedName>
        <fullName evidence="1">Uncharacterized protein</fullName>
    </submittedName>
</protein>
<organism evidence="1">
    <name type="scientific">Arundo donax</name>
    <name type="common">Giant reed</name>
    <name type="synonym">Donax arundinaceus</name>
    <dbReference type="NCBI Taxonomy" id="35708"/>
    <lineage>
        <taxon>Eukaryota</taxon>
        <taxon>Viridiplantae</taxon>
        <taxon>Streptophyta</taxon>
        <taxon>Embryophyta</taxon>
        <taxon>Tracheophyta</taxon>
        <taxon>Spermatophyta</taxon>
        <taxon>Magnoliopsida</taxon>
        <taxon>Liliopsida</taxon>
        <taxon>Poales</taxon>
        <taxon>Poaceae</taxon>
        <taxon>PACMAD clade</taxon>
        <taxon>Arundinoideae</taxon>
        <taxon>Arundineae</taxon>
        <taxon>Arundo</taxon>
    </lineage>
</organism>
<proteinExistence type="predicted"/>
<dbReference type="EMBL" id="GBRH01179237">
    <property type="protein sequence ID" value="JAE18659.1"/>
    <property type="molecule type" value="Transcribed_RNA"/>
</dbReference>